<protein>
    <recommendedName>
        <fullName evidence="4">Fungal N-terminal domain-containing protein</fullName>
    </recommendedName>
</protein>
<keyword evidence="3" id="KW-1185">Reference proteome</keyword>
<reference evidence="2 3" key="1">
    <citation type="journal article" date="2018" name="Nat. Ecol. Evol.">
        <title>Pezizomycetes genomes reveal the molecular basis of ectomycorrhizal truffle lifestyle.</title>
        <authorList>
            <person name="Murat C."/>
            <person name="Payen T."/>
            <person name="Noel B."/>
            <person name="Kuo A."/>
            <person name="Morin E."/>
            <person name="Chen J."/>
            <person name="Kohler A."/>
            <person name="Krizsan K."/>
            <person name="Balestrini R."/>
            <person name="Da Silva C."/>
            <person name="Montanini B."/>
            <person name="Hainaut M."/>
            <person name="Levati E."/>
            <person name="Barry K.W."/>
            <person name="Belfiori B."/>
            <person name="Cichocki N."/>
            <person name="Clum A."/>
            <person name="Dockter R.B."/>
            <person name="Fauchery L."/>
            <person name="Guy J."/>
            <person name="Iotti M."/>
            <person name="Le Tacon F."/>
            <person name="Lindquist E.A."/>
            <person name="Lipzen A."/>
            <person name="Malagnac F."/>
            <person name="Mello A."/>
            <person name="Molinier V."/>
            <person name="Miyauchi S."/>
            <person name="Poulain J."/>
            <person name="Riccioni C."/>
            <person name="Rubini A."/>
            <person name="Sitrit Y."/>
            <person name="Splivallo R."/>
            <person name="Traeger S."/>
            <person name="Wang M."/>
            <person name="Zifcakova L."/>
            <person name="Wipf D."/>
            <person name="Zambonelli A."/>
            <person name="Paolocci F."/>
            <person name="Nowrousian M."/>
            <person name="Ottonello S."/>
            <person name="Baldrian P."/>
            <person name="Spatafora J.W."/>
            <person name="Henrissat B."/>
            <person name="Nagy L.G."/>
            <person name="Aury J.M."/>
            <person name="Wincker P."/>
            <person name="Grigoriev I.V."/>
            <person name="Bonfante P."/>
            <person name="Martin F.M."/>
        </authorList>
    </citation>
    <scope>NUCLEOTIDE SEQUENCE [LARGE SCALE GENOMIC DNA]</scope>
    <source>
        <strain evidence="2 3">CCBAS932</strain>
    </source>
</reference>
<proteinExistence type="predicted"/>
<evidence type="ECO:0000256" key="1">
    <source>
        <dbReference type="SAM" id="Phobius"/>
    </source>
</evidence>
<evidence type="ECO:0000313" key="2">
    <source>
        <dbReference type="EMBL" id="RPB12686.1"/>
    </source>
</evidence>
<name>A0A3N4KQE9_9PEZI</name>
<organism evidence="2 3">
    <name type="scientific">Morchella conica CCBAS932</name>
    <dbReference type="NCBI Taxonomy" id="1392247"/>
    <lineage>
        <taxon>Eukaryota</taxon>
        <taxon>Fungi</taxon>
        <taxon>Dikarya</taxon>
        <taxon>Ascomycota</taxon>
        <taxon>Pezizomycotina</taxon>
        <taxon>Pezizomycetes</taxon>
        <taxon>Pezizales</taxon>
        <taxon>Morchellaceae</taxon>
        <taxon>Morchella</taxon>
    </lineage>
</organism>
<evidence type="ECO:0008006" key="4">
    <source>
        <dbReference type="Google" id="ProtNLM"/>
    </source>
</evidence>
<dbReference type="EMBL" id="ML119127">
    <property type="protein sequence ID" value="RPB12686.1"/>
    <property type="molecule type" value="Genomic_DNA"/>
</dbReference>
<dbReference type="AlphaFoldDB" id="A0A3N4KQE9"/>
<keyword evidence="1" id="KW-0812">Transmembrane</keyword>
<dbReference type="OrthoDB" id="5353582at2759"/>
<keyword evidence="1" id="KW-0472">Membrane</keyword>
<accession>A0A3N4KQE9</accession>
<dbReference type="Proteomes" id="UP000277580">
    <property type="component" value="Unassembled WGS sequence"/>
</dbReference>
<dbReference type="InParanoid" id="A0A3N4KQE9"/>
<sequence>MTDVLSIAASALIIIYAFSKLLSLFFTYFTSVLRAPLSRSHLLLELHLLQQFALALQEYTDSIQESPALQKLNSTIDEPLREYAKSLEDLRGGIEPPYGGIRGILQSLVWPLKERGVMAELSRFGRVREIFELALGMDHETILRNMESHVRQTWIATQAIETCAKNTNVTVYETKKLLSSPRPASEYFVRVPSTA</sequence>
<gene>
    <name evidence="2" type="ORF">P167DRAFT_565061</name>
</gene>
<evidence type="ECO:0000313" key="3">
    <source>
        <dbReference type="Proteomes" id="UP000277580"/>
    </source>
</evidence>
<keyword evidence="1" id="KW-1133">Transmembrane helix</keyword>
<feature type="transmembrane region" description="Helical" evidence="1">
    <location>
        <begin position="6"/>
        <end position="29"/>
    </location>
</feature>